<name>A0ABQ1JGH9_9PROT</name>
<comment type="caution">
    <text evidence="1">The sequence shown here is derived from an EMBL/GenBank/DDBJ whole genome shotgun (WGS) entry which is preliminary data.</text>
</comment>
<evidence type="ECO:0000313" key="2">
    <source>
        <dbReference type="Proteomes" id="UP000628854"/>
    </source>
</evidence>
<sequence length="50" mass="5058">MGSPSGAAGVLGTFKVNTQTGGAVTVPEVRCEAAKSTLGEARQNRLRVSP</sequence>
<organism evidence="1 2">
    <name type="scientific">Henriciella pelagia</name>
    <dbReference type="NCBI Taxonomy" id="1977912"/>
    <lineage>
        <taxon>Bacteria</taxon>
        <taxon>Pseudomonadati</taxon>
        <taxon>Pseudomonadota</taxon>
        <taxon>Alphaproteobacteria</taxon>
        <taxon>Hyphomonadales</taxon>
        <taxon>Hyphomonadaceae</taxon>
        <taxon>Henriciella</taxon>
    </lineage>
</organism>
<protein>
    <submittedName>
        <fullName evidence="1">Uncharacterized protein</fullName>
    </submittedName>
</protein>
<keyword evidence="2" id="KW-1185">Reference proteome</keyword>
<dbReference type="Proteomes" id="UP000628854">
    <property type="component" value="Unassembled WGS sequence"/>
</dbReference>
<proteinExistence type="predicted"/>
<evidence type="ECO:0000313" key="1">
    <source>
        <dbReference type="EMBL" id="GGB65805.1"/>
    </source>
</evidence>
<dbReference type="EMBL" id="BMKF01000001">
    <property type="protein sequence ID" value="GGB65805.1"/>
    <property type="molecule type" value="Genomic_DNA"/>
</dbReference>
<reference evidence="2" key="1">
    <citation type="journal article" date="2019" name="Int. J. Syst. Evol. Microbiol.">
        <title>The Global Catalogue of Microorganisms (GCM) 10K type strain sequencing project: providing services to taxonomists for standard genome sequencing and annotation.</title>
        <authorList>
            <consortium name="The Broad Institute Genomics Platform"/>
            <consortium name="The Broad Institute Genome Sequencing Center for Infectious Disease"/>
            <person name="Wu L."/>
            <person name="Ma J."/>
        </authorList>
    </citation>
    <scope>NUCLEOTIDE SEQUENCE [LARGE SCALE GENOMIC DNA]</scope>
    <source>
        <strain evidence="2">CGMCC 1.15928</strain>
    </source>
</reference>
<accession>A0ABQ1JGH9</accession>
<gene>
    <name evidence="1" type="ORF">GCM10011503_13300</name>
</gene>